<comment type="caution">
    <text evidence="1">The sequence shown here is derived from an EMBL/GenBank/DDBJ whole genome shotgun (WGS) entry which is preliminary data.</text>
</comment>
<name>A0ACA9LDB9_9GLOM</name>
<reference evidence="1" key="1">
    <citation type="submission" date="2021-06" db="EMBL/GenBank/DDBJ databases">
        <authorList>
            <person name="Kallberg Y."/>
            <person name="Tangrot J."/>
            <person name="Rosling A."/>
        </authorList>
    </citation>
    <scope>NUCLEOTIDE SEQUENCE</scope>
    <source>
        <strain evidence="1">MA461A</strain>
    </source>
</reference>
<sequence>MFNEAINNSILMQDIYNQEGLMMQDNSLFVILSGSLQTYSEQSGLMNSDLIIDNETLDNSKQNEGTILATYDKLILHVIIYEQSDRTSKLPLSEPPLFESPLCELPLLKSPLFEPQIKLVNKDNTLEIGYEDELPSTSFAEDTIDVPLILLKELISANHYDDTYPKRISNQELTYKNIKKKKKLVKSYNIYYDSDNSKNSNSDYANESSQNYDDIENIDLSLIQNLVVYSKKDTPCKTCFKRSQELKPKTSGRKPTEC</sequence>
<dbReference type="EMBL" id="CAJVQC010003177">
    <property type="protein sequence ID" value="CAG8522584.1"/>
    <property type="molecule type" value="Genomic_DNA"/>
</dbReference>
<protein>
    <submittedName>
        <fullName evidence="1">22131_t:CDS:1</fullName>
    </submittedName>
</protein>
<evidence type="ECO:0000313" key="1">
    <source>
        <dbReference type="EMBL" id="CAG8522584.1"/>
    </source>
</evidence>
<gene>
    <name evidence="1" type="ORF">RPERSI_LOCUS2771</name>
</gene>
<evidence type="ECO:0000313" key="2">
    <source>
        <dbReference type="Proteomes" id="UP000789920"/>
    </source>
</evidence>
<proteinExistence type="predicted"/>
<dbReference type="Proteomes" id="UP000789920">
    <property type="component" value="Unassembled WGS sequence"/>
</dbReference>
<keyword evidence="2" id="KW-1185">Reference proteome</keyword>
<accession>A0ACA9LDB9</accession>
<organism evidence="1 2">
    <name type="scientific">Racocetra persica</name>
    <dbReference type="NCBI Taxonomy" id="160502"/>
    <lineage>
        <taxon>Eukaryota</taxon>
        <taxon>Fungi</taxon>
        <taxon>Fungi incertae sedis</taxon>
        <taxon>Mucoromycota</taxon>
        <taxon>Glomeromycotina</taxon>
        <taxon>Glomeromycetes</taxon>
        <taxon>Diversisporales</taxon>
        <taxon>Gigasporaceae</taxon>
        <taxon>Racocetra</taxon>
    </lineage>
</organism>